<sequence>MTTPADENTREWRSVVTSPVLVGASVVLGVATAVVLVWWLVVGGDLDFVVILLALVLATGFVSASARVVVTVGASGLTAASAFFGFHWTRLELDDIADARVDTVSLGSWFGWGYRASLGGSALLLVGRRALVVELVTGREFTITLPDPEWALAALLAAADARGDVAGPGSLDLP</sequence>
<organism evidence="2 3">
    <name type="scientific">Frondihabitans australicus</name>
    <dbReference type="NCBI Taxonomy" id="386892"/>
    <lineage>
        <taxon>Bacteria</taxon>
        <taxon>Bacillati</taxon>
        <taxon>Actinomycetota</taxon>
        <taxon>Actinomycetes</taxon>
        <taxon>Micrococcales</taxon>
        <taxon>Microbacteriaceae</taxon>
        <taxon>Frondihabitans</taxon>
    </lineage>
</organism>
<dbReference type="AlphaFoldDB" id="A0A495IIV9"/>
<evidence type="ECO:0000313" key="2">
    <source>
        <dbReference type="EMBL" id="RKR75065.1"/>
    </source>
</evidence>
<keyword evidence="3" id="KW-1185">Reference proteome</keyword>
<evidence type="ECO:0000313" key="3">
    <source>
        <dbReference type="Proteomes" id="UP000280008"/>
    </source>
</evidence>
<dbReference type="RefSeq" id="WP_121369902.1">
    <property type="nucleotide sequence ID" value="NZ_RBKS01000001.1"/>
</dbReference>
<dbReference type="Proteomes" id="UP000280008">
    <property type="component" value="Unassembled WGS sequence"/>
</dbReference>
<dbReference type="OrthoDB" id="4303577at2"/>
<keyword evidence="1" id="KW-0812">Transmembrane</keyword>
<feature type="transmembrane region" description="Helical" evidence="1">
    <location>
        <begin position="20"/>
        <end position="42"/>
    </location>
</feature>
<protein>
    <submittedName>
        <fullName evidence="2">Uncharacterized protein</fullName>
    </submittedName>
</protein>
<comment type="caution">
    <text evidence="2">The sequence shown here is derived from an EMBL/GenBank/DDBJ whole genome shotgun (WGS) entry which is preliminary data.</text>
</comment>
<dbReference type="EMBL" id="RBKS01000001">
    <property type="protein sequence ID" value="RKR75065.1"/>
    <property type="molecule type" value="Genomic_DNA"/>
</dbReference>
<reference evidence="2 3" key="1">
    <citation type="submission" date="2018-10" db="EMBL/GenBank/DDBJ databases">
        <title>Sequencing the genomes of 1000 actinobacteria strains.</title>
        <authorList>
            <person name="Klenk H.-P."/>
        </authorList>
    </citation>
    <scope>NUCLEOTIDE SEQUENCE [LARGE SCALE GENOMIC DNA]</scope>
    <source>
        <strain evidence="2 3">DSM 17894</strain>
    </source>
</reference>
<keyword evidence="1" id="KW-1133">Transmembrane helix</keyword>
<name>A0A495IIV9_9MICO</name>
<gene>
    <name evidence="2" type="ORF">C8E83_2202</name>
</gene>
<proteinExistence type="predicted"/>
<feature type="transmembrane region" description="Helical" evidence="1">
    <location>
        <begin position="48"/>
        <end position="70"/>
    </location>
</feature>
<keyword evidence="1" id="KW-0472">Membrane</keyword>
<accession>A0A495IIV9</accession>
<evidence type="ECO:0000256" key="1">
    <source>
        <dbReference type="SAM" id="Phobius"/>
    </source>
</evidence>